<evidence type="ECO:0000256" key="1">
    <source>
        <dbReference type="ARBA" id="ARBA00004141"/>
    </source>
</evidence>
<organism evidence="8 9">
    <name type="scientific">Striga asiatica</name>
    <name type="common">Asiatic witchweed</name>
    <name type="synonym">Buchnera asiatica</name>
    <dbReference type="NCBI Taxonomy" id="4170"/>
    <lineage>
        <taxon>Eukaryota</taxon>
        <taxon>Viridiplantae</taxon>
        <taxon>Streptophyta</taxon>
        <taxon>Embryophyta</taxon>
        <taxon>Tracheophyta</taxon>
        <taxon>Spermatophyta</taxon>
        <taxon>Magnoliopsida</taxon>
        <taxon>eudicotyledons</taxon>
        <taxon>Gunneridae</taxon>
        <taxon>Pentapetalae</taxon>
        <taxon>asterids</taxon>
        <taxon>lamiids</taxon>
        <taxon>Lamiales</taxon>
        <taxon>Orobanchaceae</taxon>
        <taxon>Buchnereae</taxon>
        <taxon>Striga</taxon>
    </lineage>
</organism>
<evidence type="ECO:0000256" key="7">
    <source>
        <dbReference type="ARBA" id="ARBA00038475"/>
    </source>
</evidence>
<dbReference type="EMBL" id="BKCP01004113">
    <property type="protein sequence ID" value="GER29598.1"/>
    <property type="molecule type" value="Genomic_DNA"/>
</dbReference>
<dbReference type="AlphaFoldDB" id="A0A5A7PAQ9"/>
<keyword evidence="2" id="KW-0813">Transport</keyword>
<dbReference type="PANTHER" id="PTHR12226:SF2">
    <property type="entry name" value="MANNOSE-P-DOLICHOL UTILIZATION DEFECT 1 PROTEIN"/>
    <property type="match status" value="1"/>
</dbReference>
<comment type="subcellular location">
    <subcellularLocation>
        <location evidence="1">Membrane</location>
        <topology evidence="1">Multi-pass membrane protein</topology>
    </subcellularLocation>
</comment>
<protein>
    <submittedName>
        <fullName evidence="8">Mannose-P-dolichol utilization defect 1 protein</fullName>
    </submittedName>
</protein>
<dbReference type="GO" id="GO:0016020">
    <property type="term" value="C:membrane"/>
    <property type="evidence" value="ECO:0007669"/>
    <property type="project" value="UniProtKB-SubCell"/>
</dbReference>
<accession>A0A5A7PAQ9</accession>
<dbReference type="Proteomes" id="UP000325081">
    <property type="component" value="Unassembled WGS sequence"/>
</dbReference>
<keyword evidence="3" id="KW-0812">Transmembrane</keyword>
<evidence type="ECO:0000256" key="5">
    <source>
        <dbReference type="ARBA" id="ARBA00022989"/>
    </source>
</evidence>
<evidence type="ECO:0000256" key="3">
    <source>
        <dbReference type="ARBA" id="ARBA00022692"/>
    </source>
</evidence>
<comment type="similarity">
    <text evidence="7">Belongs to the MPDU1 (TC 2.A.43.3) family.</text>
</comment>
<evidence type="ECO:0000256" key="4">
    <source>
        <dbReference type="ARBA" id="ARBA00022737"/>
    </source>
</evidence>
<evidence type="ECO:0000313" key="8">
    <source>
        <dbReference type="EMBL" id="GER29598.1"/>
    </source>
</evidence>
<dbReference type="Pfam" id="PF04193">
    <property type="entry name" value="PQ-loop"/>
    <property type="match status" value="1"/>
</dbReference>
<gene>
    <name evidence="8" type="ORF">STAS_05471</name>
</gene>
<name>A0A5A7PAQ9_STRAF</name>
<feature type="non-terminal residue" evidence="8">
    <location>
        <position position="237"/>
    </location>
</feature>
<dbReference type="OrthoDB" id="271506at2759"/>
<dbReference type="SMART" id="SM00679">
    <property type="entry name" value="CTNS"/>
    <property type="match status" value="1"/>
</dbReference>
<proteinExistence type="inferred from homology"/>
<dbReference type="PANTHER" id="PTHR12226">
    <property type="entry name" value="MANNOSE-P-DOLICHOL UTILIZATION DEFECT 1 LEC35 -RELATED"/>
    <property type="match status" value="1"/>
</dbReference>
<dbReference type="InterPro" id="IPR006603">
    <property type="entry name" value="PQ-loop_rpt"/>
</dbReference>
<comment type="caution">
    <text evidence="8">The sequence shown here is derived from an EMBL/GenBank/DDBJ whole genome shotgun (WGS) entry which is preliminary data.</text>
</comment>
<keyword evidence="6" id="KW-0472">Membrane</keyword>
<feature type="non-terminal residue" evidence="8">
    <location>
        <position position="1"/>
    </location>
</feature>
<keyword evidence="4" id="KW-0677">Repeat</keyword>
<keyword evidence="5" id="KW-1133">Transmembrane helix</keyword>
<evidence type="ECO:0000256" key="6">
    <source>
        <dbReference type="ARBA" id="ARBA00023136"/>
    </source>
</evidence>
<sequence>YCALAPTVLAGQIDPLLFEALYASRHAVFFCARIPQIWENFKNKSTGELSFITSFMNFGGSMVRVFTSLREKAPTSDLNELVVLMLSMKSSSLSSALVMTAEMVHFLGALFFSAMGYLLKEALKTLCGDVTTKPSCSGLSGDLNPENSFHDYSPSWVSSETCNLQSSVRARDKVHLFVNKMMIDNQVHVVGEGIWEEPKYIATITVRKRREDEEDCSSVAAGYSCYYDNFLGVKEQV</sequence>
<reference evidence="9" key="1">
    <citation type="journal article" date="2019" name="Curr. Biol.">
        <title>Genome Sequence of Striga asiatica Provides Insight into the Evolution of Plant Parasitism.</title>
        <authorList>
            <person name="Yoshida S."/>
            <person name="Kim S."/>
            <person name="Wafula E.K."/>
            <person name="Tanskanen J."/>
            <person name="Kim Y.M."/>
            <person name="Honaas L."/>
            <person name="Yang Z."/>
            <person name="Spallek T."/>
            <person name="Conn C.E."/>
            <person name="Ichihashi Y."/>
            <person name="Cheong K."/>
            <person name="Cui S."/>
            <person name="Der J.P."/>
            <person name="Gundlach H."/>
            <person name="Jiao Y."/>
            <person name="Hori C."/>
            <person name="Ishida J.K."/>
            <person name="Kasahara H."/>
            <person name="Kiba T."/>
            <person name="Kim M.S."/>
            <person name="Koo N."/>
            <person name="Laohavisit A."/>
            <person name="Lee Y.H."/>
            <person name="Lumba S."/>
            <person name="McCourt P."/>
            <person name="Mortimer J.C."/>
            <person name="Mutuku J.M."/>
            <person name="Nomura T."/>
            <person name="Sasaki-Sekimoto Y."/>
            <person name="Seto Y."/>
            <person name="Wang Y."/>
            <person name="Wakatake T."/>
            <person name="Sakakibara H."/>
            <person name="Demura T."/>
            <person name="Yamaguchi S."/>
            <person name="Yoneyama K."/>
            <person name="Manabe R.I."/>
            <person name="Nelson D.C."/>
            <person name="Schulman A.H."/>
            <person name="Timko M.P."/>
            <person name="dePamphilis C.W."/>
            <person name="Choi D."/>
            <person name="Shirasu K."/>
        </authorList>
    </citation>
    <scope>NUCLEOTIDE SEQUENCE [LARGE SCALE GENOMIC DNA]</scope>
    <source>
        <strain evidence="9">cv. UVA1</strain>
    </source>
</reference>
<evidence type="ECO:0000256" key="2">
    <source>
        <dbReference type="ARBA" id="ARBA00022448"/>
    </source>
</evidence>
<evidence type="ECO:0000313" key="9">
    <source>
        <dbReference type="Proteomes" id="UP000325081"/>
    </source>
</evidence>
<keyword evidence="9" id="KW-1185">Reference proteome</keyword>
<dbReference type="Gene3D" id="1.20.1280.290">
    <property type="match status" value="1"/>
</dbReference>
<dbReference type="InterPro" id="IPR016817">
    <property type="entry name" value="MannP-dilichol_defect-1"/>
</dbReference>